<evidence type="ECO:0000256" key="2">
    <source>
        <dbReference type="ARBA" id="ARBA00023136"/>
    </source>
</evidence>
<keyword evidence="1" id="KW-0732">Signal</keyword>
<gene>
    <name evidence="5" type="ORF">SAMN05444280_12725</name>
</gene>
<dbReference type="NCBIfam" id="TIGR03302">
    <property type="entry name" value="OM_YfiO"/>
    <property type="match status" value="1"/>
</dbReference>
<dbReference type="STRING" id="1168035.SAMN05444280_12725"/>
<reference evidence="5 6" key="1">
    <citation type="submission" date="2016-11" db="EMBL/GenBank/DDBJ databases">
        <authorList>
            <person name="Jaros S."/>
            <person name="Januszkiewicz K."/>
            <person name="Wedrychowicz H."/>
        </authorList>
    </citation>
    <scope>NUCLEOTIDE SEQUENCE [LARGE SCALE GENOMIC DNA]</scope>
    <source>
        <strain evidence="5 6">DSM 27063</strain>
    </source>
</reference>
<evidence type="ECO:0000259" key="4">
    <source>
        <dbReference type="Pfam" id="PF13525"/>
    </source>
</evidence>
<protein>
    <submittedName>
        <fullName evidence="5">Beta-barrel assembly machine subunit BamD</fullName>
    </submittedName>
</protein>
<dbReference type="InterPro" id="IPR011990">
    <property type="entry name" value="TPR-like_helical_dom_sf"/>
</dbReference>
<dbReference type="Gene3D" id="1.25.40.10">
    <property type="entry name" value="Tetratricopeptide repeat domain"/>
    <property type="match status" value="1"/>
</dbReference>
<keyword evidence="2" id="KW-0472">Membrane</keyword>
<evidence type="ECO:0000256" key="3">
    <source>
        <dbReference type="ARBA" id="ARBA00023237"/>
    </source>
</evidence>
<dbReference type="AlphaFoldDB" id="A0A1M6LKE0"/>
<dbReference type="SUPFAM" id="SSF48452">
    <property type="entry name" value="TPR-like"/>
    <property type="match status" value="1"/>
</dbReference>
<sequence length="273" mass="32302">MFKKVRNISLAVIALVIVSSCSDYNTILKSTDYEFKYKKAVEYYEDGEYARAGTLFQELVNIYRGTSRADQIYYYYAKSMMGQQDYLMAKHYFQTLLKEFPGSDFAEEAQYMVGYTSYLLSPKPRLDQEVTHEAIDALQLYINLYPYNEKVDEANRLIDELQNKLVYKSYLNAKLYYDFENYKAAVIAIGNSLEEYPFSQYREELKFMLLKSKYLLAMNSVEEKKEERLSDALDEYFAFVDEFSESEHRKEADKFYEEVADLLNYNEEQTNIN</sequence>
<dbReference type="InterPro" id="IPR039565">
    <property type="entry name" value="BamD-like"/>
</dbReference>
<name>A0A1M6LKE0_9BACT</name>
<feature type="domain" description="Outer membrane lipoprotein BamD-like" evidence="4">
    <location>
        <begin position="37"/>
        <end position="225"/>
    </location>
</feature>
<evidence type="ECO:0000313" key="5">
    <source>
        <dbReference type="EMBL" id="SHJ71649.1"/>
    </source>
</evidence>
<dbReference type="EMBL" id="FQZE01000027">
    <property type="protein sequence ID" value="SHJ71649.1"/>
    <property type="molecule type" value="Genomic_DNA"/>
</dbReference>
<evidence type="ECO:0000256" key="1">
    <source>
        <dbReference type="ARBA" id="ARBA00022729"/>
    </source>
</evidence>
<keyword evidence="3" id="KW-0998">Cell outer membrane</keyword>
<proteinExistence type="predicted"/>
<dbReference type="Proteomes" id="UP000184050">
    <property type="component" value="Unassembled WGS sequence"/>
</dbReference>
<evidence type="ECO:0000313" key="6">
    <source>
        <dbReference type="Proteomes" id="UP000184050"/>
    </source>
</evidence>
<dbReference type="PROSITE" id="PS51257">
    <property type="entry name" value="PROKAR_LIPOPROTEIN"/>
    <property type="match status" value="1"/>
</dbReference>
<keyword evidence="6" id="KW-1185">Reference proteome</keyword>
<dbReference type="InterPro" id="IPR017689">
    <property type="entry name" value="BamD"/>
</dbReference>
<organism evidence="5 6">
    <name type="scientific">Tangfeifania diversioriginum</name>
    <dbReference type="NCBI Taxonomy" id="1168035"/>
    <lineage>
        <taxon>Bacteria</taxon>
        <taxon>Pseudomonadati</taxon>
        <taxon>Bacteroidota</taxon>
        <taxon>Bacteroidia</taxon>
        <taxon>Marinilabiliales</taxon>
        <taxon>Prolixibacteraceae</taxon>
        <taxon>Tangfeifania</taxon>
    </lineage>
</organism>
<dbReference type="Pfam" id="PF13525">
    <property type="entry name" value="YfiO"/>
    <property type="match status" value="1"/>
</dbReference>
<accession>A0A1M6LKE0</accession>